<organism evidence="8 9">
    <name type="scientific">Promicromonospora kroppenstedtii</name>
    <dbReference type="NCBI Taxonomy" id="440482"/>
    <lineage>
        <taxon>Bacteria</taxon>
        <taxon>Bacillati</taxon>
        <taxon>Actinomycetota</taxon>
        <taxon>Actinomycetes</taxon>
        <taxon>Micrococcales</taxon>
        <taxon>Promicromonosporaceae</taxon>
        <taxon>Promicromonospora</taxon>
    </lineage>
</organism>
<evidence type="ECO:0000256" key="1">
    <source>
        <dbReference type="ARBA" id="ARBA00004651"/>
    </source>
</evidence>
<feature type="transmembrane region" description="Helical" evidence="7">
    <location>
        <begin position="56"/>
        <end position="80"/>
    </location>
</feature>
<evidence type="ECO:0000256" key="5">
    <source>
        <dbReference type="ARBA" id="ARBA00023136"/>
    </source>
</evidence>
<dbReference type="SUPFAM" id="SSF103473">
    <property type="entry name" value="MFS general substrate transporter"/>
    <property type="match status" value="1"/>
</dbReference>
<evidence type="ECO:0000313" key="9">
    <source>
        <dbReference type="Proteomes" id="UP001611580"/>
    </source>
</evidence>
<protein>
    <submittedName>
        <fullName evidence="8">MFS transporter</fullName>
    </submittedName>
</protein>
<dbReference type="Proteomes" id="UP001611580">
    <property type="component" value="Unassembled WGS sequence"/>
</dbReference>
<feature type="transmembrane region" description="Helical" evidence="7">
    <location>
        <begin position="87"/>
        <end position="108"/>
    </location>
</feature>
<keyword evidence="9" id="KW-1185">Reference proteome</keyword>
<feature type="transmembrane region" description="Helical" evidence="7">
    <location>
        <begin position="262"/>
        <end position="282"/>
    </location>
</feature>
<dbReference type="InterPro" id="IPR011701">
    <property type="entry name" value="MFS"/>
</dbReference>
<dbReference type="RefSeq" id="WP_397407835.1">
    <property type="nucleotide sequence ID" value="NZ_JBIRYI010000021.1"/>
</dbReference>
<accession>A0ABW7XRI9</accession>
<dbReference type="CDD" id="cd06173">
    <property type="entry name" value="MFS_MefA_like"/>
    <property type="match status" value="1"/>
</dbReference>
<keyword evidence="5 7" id="KW-0472">Membrane</keyword>
<proteinExistence type="predicted"/>
<comment type="caution">
    <text evidence="8">The sequence shown here is derived from an EMBL/GenBank/DDBJ whole genome shotgun (WGS) entry which is preliminary data.</text>
</comment>
<dbReference type="PANTHER" id="PTHR23513:SF6">
    <property type="entry name" value="MAJOR FACILITATOR SUPERFAMILY ASSOCIATED DOMAIN-CONTAINING PROTEIN"/>
    <property type="match status" value="1"/>
</dbReference>
<dbReference type="Pfam" id="PF07690">
    <property type="entry name" value="MFS_1"/>
    <property type="match status" value="1"/>
</dbReference>
<dbReference type="EMBL" id="JBIRYI010000021">
    <property type="protein sequence ID" value="MFI2490169.1"/>
    <property type="molecule type" value="Genomic_DNA"/>
</dbReference>
<feature type="transmembrane region" description="Helical" evidence="7">
    <location>
        <begin position="188"/>
        <end position="209"/>
    </location>
</feature>
<evidence type="ECO:0000256" key="2">
    <source>
        <dbReference type="ARBA" id="ARBA00022475"/>
    </source>
</evidence>
<evidence type="ECO:0000256" key="3">
    <source>
        <dbReference type="ARBA" id="ARBA00022692"/>
    </source>
</evidence>
<keyword evidence="2" id="KW-1003">Cell membrane</keyword>
<evidence type="ECO:0000256" key="6">
    <source>
        <dbReference type="SAM" id="MobiDB-lite"/>
    </source>
</evidence>
<dbReference type="Gene3D" id="1.20.1250.20">
    <property type="entry name" value="MFS general substrate transporter like domains"/>
    <property type="match status" value="1"/>
</dbReference>
<name>A0ABW7XRI9_9MICO</name>
<feature type="transmembrane region" description="Helical" evidence="7">
    <location>
        <begin position="347"/>
        <end position="369"/>
    </location>
</feature>
<evidence type="ECO:0000256" key="7">
    <source>
        <dbReference type="SAM" id="Phobius"/>
    </source>
</evidence>
<feature type="transmembrane region" description="Helical" evidence="7">
    <location>
        <begin position="321"/>
        <end position="341"/>
    </location>
</feature>
<feature type="region of interest" description="Disordered" evidence="6">
    <location>
        <begin position="214"/>
        <end position="237"/>
    </location>
</feature>
<feature type="transmembrane region" description="Helical" evidence="7">
    <location>
        <begin position="160"/>
        <end position="182"/>
    </location>
</feature>
<comment type="subcellular location">
    <subcellularLocation>
        <location evidence="1">Cell membrane</location>
        <topology evidence="1">Multi-pass membrane protein</topology>
    </subcellularLocation>
</comment>
<evidence type="ECO:0000313" key="8">
    <source>
        <dbReference type="EMBL" id="MFI2490169.1"/>
    </source>
</evidence>
<keyword evidence="3 7" id="KW-0812">Transmembrane</keyword>
<dbReference type="InterPro" id="IPR036259">
    <property type="entry name" value="MFS_trans_sf"/>
</dbReference>
<gene>
    <name evidence="8" type="ORF">ACH47X_24880</name>
</gene>
<sequence length="450" mass="46686">MSSAAVNSEPEPSMRPEPLGGAFTKVVAANLSSSLGDGIARVAAPLLAVQLTDDPLLVSLVAVAALLPWLLFAIPAGVLVDRIDRRLALGLAGGVRALVAGGLLALHLTEALTIWWLLLVVLLYGVLETVYDGAIRAVVPSLVGRGDLPRANSRIEATEIVVQQFLSQPLTSWLLAISAAWALGLNTAAYAVAGGLALTLPAVASGVVARRRASRPADRPALQAPAATDEEPGRGAPPAVAGWRAELVAGFRFIWANPMLRPLWIVSVLIGICHAAITSTLVLFVLDRLDVPEAWYGTFMLAGALGALTAAATTSRLKARFGTGPVMAVANAVGLGAWFLAGAFPLVWVGAIAIFVSFGCTTTWNVLVMSLRQAAVPNHLLGRVHGTWRTALWGAMPIGSLAGGLLARTGYSTPLLVGATAGLLVAVAGHRYIATLPDPESLDPETPEPA</sequence>
<keyword evidence="4 7" id="KW-1133">Transmembrane helix</keyword>
<feature type="transmembrane region" description="Helical" evidence="7">
    <location>
        <begin position="294"/>
        <end position="314"/>
    </location>
</feature>
<reference evidence="8 9" key="1">
    <citation type="submission" date="2024-10" db="EMBL/GenBank/DDBJ databases">
        <title>The Natural Products Discovery Center: Release of the First 8490 Sequenced Strains for Exploring Actinobacteria Biosynthetic Diversity.</title>
        <authorList>
            <person name="Kalkreuter E."/>
            <person name="Kautsar S.A."/>
            <person name="Yang D."/>
            <person name="Bader C.D."/>
            <person name="Teijaro C.N."/>
            <person name="Fluegel L."/>
            <person name="Davis C.M."/>
            <person name="Simpson J.R."/>
            <person name="Lauterbach L."/>
            <person name="Steele A.D."/>
            <person name="Gui C."/>
            <person name="Meng S."/>
            <person name="Li G."/>
            <person name="Viehrig K."/>
            <person name="Ye F."/>
            <person name="Su P."/>
            <person name="Kiefer A.F."/>
            <person name="Nichols A."/>
            <person name="Cepeda A.J."/>
            <person name="Yan W."/>
            <person name="Fan B."/>
            <person name="Jiang Y."/>
            <person name="Adhikari A."/>
            <person name="Zheng C.-J."/>
            <person name="Schuster L."/>
            <person name="Cowan T.M."/>
            <person name="Smanski M.J."/>
            <person name="Chevrette M.G."/>
            <person name="De Carvalho L.P.S."/>
            <person name="Shen B."/>
        </authorList>
    </citation>
    <scope>NUCLEOTIDE SEQUENCE [LARGE SCALE GENOMIC DNA]</scope>
    <source>
        <strain evidence="8 9">NPDC019481</strain>
    </source>
</reference>
<evidence type="ECO:0000256" key="4">
    <source>
        <dbReference type="ARBA" id="ARBA00022989"/>
    </source>
</evidence>
<feature type="transmembrane region" description="Helical" evidence="7">
    <location>
        <begin position="114"/>
        <end position="139"/>
    </location>
</feature>
<feature type="transmembrane region" description="Helical" evidence="7">
    <location>
        <begin position="413"/>
        <end position="433"/>
    </location>
</feature>
<dbReference type="PANTHER" id="PTHR23513">
    <property type="entry name" value="INTEGRAL MEMBRANE EFFLUX PROTEIN-RELATED"/>
    <property type="match status" value="1"/>
</dbReference>